<evidence type="ECO:0000256" key="1">
    <source>
        <dbReference type="SAM" id="MobiDB-lite"/>
    </source>
</evidence>
<feature type="compositionally biased region" description="Basic and acidic residues" evidence="1">
    <location>
        <begin position="192"/>
        <end position="204"/>
    </location>
</feature>
<dbReference type="Proteomes" id="UP000762676">
    <property type="component" value="Unassembled WGS sequence"/>
</dbReference>
<dbReference type="AlphaFoldDB" id="A0AAV4H9I6"/>
<dbReference type="EMBL" id="BMAT01008877">
    <property type="protein sequence ID" value="GFR94120.1"/>
    <property type="molecule type" value="Genomic_DNA"/>
</dbReference>
<protein>
    <submittedName>
        <fullName evidence="2">Uncharacterized protein</fullName>
    </submittedName>
</protein>
<feature type="region of interest" description="Disordered" evidence="1">
    <location>
        <begin position="234"/>
        <end position="254"/>
    </location>
</feature>
<feature type="region of interest" description="Disordered" evidence="1">
    <location>
        <begin position="111"/>
        <end position="208"/>
    </location>
</feature>
<feature type="compositionally biased region" description="Basic and acidic residues" evidence="1">
    <location>
        <begin position="157"/>
        <end position="166"/>
    </location>
</feature>
<feature type="compositionally biased region" description="Low complexity" evidence="1">
    <location>
        <begin position="241"/>
        <end position="254"/>
    </location>
</feature>
<gene>
    <name evidence="2" type="ORF">ElyMa_004394300</name>
</gene>
<feature type="compositionally biased region" description="Low complexity" evidence="1">
    <location>
        <begin position="167"/>
        <end position="185"/>
    </location>
</feature>
<feature type="compositionally biased region" description="Basic and acidic residues" evidence="1">
    <location>
        <begin position="137"/>
        <end position="146"/>
    </location>
</feature>
<reference evidence="2 3" key="1">
    <citation type="journal article" date="2021" name="Elife">
        <title>Chloroplast acquisition without the gene transfer in kleptoplastic sea slugs, Plakobranchus ocellatus.</title>
        <authorList>
            <person name="Maeda T."/>
            <person name="Takahashi S."/>
            <person name="Yoshida T."/>
            <person name="Shimamura S."/>
            <person name="Takaki Y."/>
            <person name="Nagai Y."/>
            <person name="Toyoda A."/>
            <person name="Suzuki Y."/>
            <person name="Arimoto A."/>
            <person name="Ishii H."/>
            <person name="Satoh N."/>
            <person name="Nishiyama T."/>
            <person name="Hasebe M."/>
            <person name="Maruyama T."/>
            <person name="Minagawa J."/>
            <person name="Obokata J."/>
            <person name="Shigenobu S."/>
        </authorList>
    </citation>
    <scope>NUCLEOTIDE SEQUENCE [LARGE SCALE GENOMIC DNA]</scope>
</reference>
<dbReference type="InterPro" id="IPR023173">
    <property type="entry name" value="NADPH_Cyt_P450_Rdtase_alpha"/>
</dbReference>
<accession>A0AAV4H9I6</accession>
<evidence type="ECO:0000313" key="3">
    <source>
        <dbReference type="Proteomes" id="UP000762676"/>
    </source>
</evidence>
<comment type="caution">
    <text evidence="2">The sequence shown here is derived from an EMBL/GenBank/DDBJ whole genome shotgun (WGS) entry which is preliminary data.</text>
</comment>
<evidence type="ECO:0000313" key="2">
    <source>
        <dbReference type="EMBL" id="GFR94120.1"/>
    </source>
</evidence>
<organism evidence="2 3">
    <name type="scientific">Elysia marginata</name>
    <dbReference type="NCBI Taxonomy" id="1093978"/>
    <lineage>
        <taxon>Eukaryota</taxon>
        <taxon>Metazoa</taxon>
        <taxon>Spiralia</taxon>
        <taxon>Lophotrochozoa</taxon>
        <taxon>Mollusca</taxon>
        <taxon>Gastropoda</taxon>
        <taxon>Heterobranchia</taxon>
        <taxon>Euthyneura</taxon>
        <taxon>Panpulmonata</taxon>
        <taxon>Sacoglossa</taxon>
        <taxon>Placobranchoidea</taxon>
        <taxon>Plakobranchidae</taxon>
        <taxon>Elysia</taxon>
    </lineage>
</organism>
<dbReference type="GO" id="GO:0016491">
    <property type="term" value="F:oxidoreductase activity"/>
    <property type="evidence" value="ECO:0007669"/>
    <property type="project" value="InterPro"/>
</dbReference>
<keyword evidence="3" id="KW-1185">Reference proteome</keyword>
<name>A0AAV4H9I6_9GAST</name>
<sequence length="316" mass="33780">MARRHCEDDGKYVDQRSERQRRVETWCGGSYPAVDGRSLKIKSKSKSNQLLEVVADPWLKDLYPALQNFLGVHPSNQAPVTETVLSKSHSKVNGTPENVDSLKKDLSNLAVSSDGDASTTASSSSVISNNGVTQNSEDSRNGKKDGNVANSSSTELSSRDKTESSVKDSTSSNKSVKSDESISSDTNSRTSEGPKPDVSSKESSKPSIAVQAIRAANKLQAERPSRDQFWSETPCEMLGRGSSPSSVAGSEVSPLLTSKSPLCDQDLTVPVLPPPFLDVSFCDSTVEGSSATYSPGDSISIICPNNSCEVDLLIKR</sequence>
<dbReference type="Gene3D" id="1.20.990.10">
    <property type="entry name" value="NADPH-cytochrome p450 Reductase, Chain A, domain 3"/>
    <property type="match status" value="1"/>
</dbReference>
<proteinExistence type="predicted"/>
<feature type="compositionally biased region" description="Low complexity" evidence="1">
    <location>
        <begin position="111"/>
        <end position="131"/>
    </location>
</feature>